<evidence type="ECO:0000256" key="7">
    <source>
        <dbReference type="ARBA" id="ARBA00023277"/>
    </source>
</evidence>
<evidence type="ECO:0000256" key="4">
    <source>
        <dbReference type="ARBA" id="ARBA00022801"/>
    </source>
</evidence>
<reference evidence="12" key="1">
    <citation type="journal article" date="2019" name="Int. J. Syst. Evol. Microbiol.">
        <title>The Global Catalogue of Microorganisms (GCM) 10K type strain sequencing project: providing services to taxonomists for standard genome sequencing and annotation.</title>
        <authorList>
            <consortium name="The Broad Institute Genomics Platform"/>
            <consortium name="The Broad Institute Genome Sequencing Center for Infectious Disease"/>
            <person name="Wu L."/>
            <person name="Ma J."/>
        </authorList>
    </citation>
    <scope>NUCLEOTIDE SEQUENCE [LARGE SCALE GENOMIC DNA]</scope>
    <source>
        <strain evidence="12">CCUG 49571</strain>
    </source>
</reference>
<dbReference type="Pfam" id="PF02056">
    <property type="entry name" value="Glyco_hydro_4"/>
    <property type="match status" value="1"/>
</dbReference>
<comment type="cofactor">
    <cofactor evidence="9">
        <name>NAD(+)</name>
        <dbReference type="ChEBI" id="CHEBI:57540"/>
    </cofactor>
    <text evidence="9">Binds 1 NAD(+) per subunit.</text>
</comment>
<evidence type="ECO:0000259" key="10">
    <source>
        <dbReference type="Pfam" id="PF11975"/>
    </source>
</evidence>
<dbReference type="CDD" id="cd05297">
    <property type="entry name" value="GH4_alpha_glucosidase_galactosidase"/>
    <property type="match status" value="1"/>
</dbReference>
<dbReference type="InterPro" id="IPR001088">
    <property type="entry name" value="Glyco_hydro_4"/>
</dbReference>
<dbReference type="Gene3D" id="3.90.1820.10">
    <property type="entry name" value="AglA-like glucosidase"/>
    <property type="match status" value="1"/>
</dbReference>
<evidence type="ECO:0000256" key="1">
    <source>
        <dbReference type="ARBA" id="ARBA00001936"/>
    </source>
</evidence>
<keyword evidence="8 9" id="KW-0326">Glycosidase</keyword>
<dbReference type="SUPFAM" id="SSF56327">
    <property type="entry name" value="LDH C-terminal domain-like"/>
    <property type="match status" value="1"/>
</dbReference>
<evidence type="ECO:0000313" key="11">
    <source>
        <dbReference type="EMBL" id="MFC4600354.1"/>
    </source>
</evidence>
<keyword evidence="5 9" id="KW-0520">NAD</keyword>
<gene>
    <name evidence="11" type="ORF">ACFO3S_19065</name>
</gene>
<dbReference type="PANTHER" id="PTHR32092:SF6">
    <property type="entry name" value="ALPHA-GALACTOSIDASE"/>
    <property type="match status" value="1"/>
</dbReference>
<keyword evidence="7" id="KW-0119">Carbohydrate metabolism</keyword>
<evidence type="ECO:0000256" key="9">
    <source>
        <dbReference type="RuleBase" id="RU361152"/>
    </source>
</evidence>
<accession>A0ABV9FJM1</accession>
<evidence type="ECO:0000256" key="5">
    <source>
        <dbReference type="ARBA" id="ARBA00023027"/>
    </source>
</evidence>
<dbReference type="NCBIfam" id="NF011657">
    <property type="entry name" value="PRK15076.1"/>
    <property type="match status" value="1"/>
</dbReference>
<dbReference type="InterPro" id="IPR036291">
    <property type="entry name" value="NAD(P)-bd_dom_sf"/>
</dbReference>
<keyword evidence="12" id="KW-1185">Reference proteome</keyword>
<protein>
    <submittedName>
        <fullName evidence="11">Alpha-glucosidase/alpha-galactosidase</fullName>
    </submittedName>
</protein>
<sequence>MPKITFIGAGSAVFTRNLLGDLLTYPELDGSEVCLMDIDAKRLDKVKKLAEKMVRQEKSNISIAATTDRREALNKADYVLITIQVGGLEAYELDIEIPRKYGVEQCVGDTVGPGGVFRGMRHLAVISEIYKELEELSPNALVLQYTNPMAILTGAMNRLSPIQTIGLCHSVQKTSRALAEYINIPYEEVTFWVAGINHVSWFLKFDWNRKDAYPLLFEKLNDPSIYGQDPVRFDMMKNFGYYPTESSSHGSEYYPYFRKRPDLLEKLVAKFTDGREQEFDFGRTGGYLRDCQLELKNYYTDIEKQLQENERIPVSRSLEYGVEIIHSLETNTVRRINGNVMNQGLIPNLPHNCCVEVPCLVDTTGIHPCHVGELPEQLAALIRTNVNVQQLAIEAHIRKDRDLIYQAVKMDPLTSACCSLDEIDGLVTEMFEAQKQWLPQF</sequence>
<dbReference type="SUPFAM" id="SSF51735">
    <property type="entry name" value="NAD(P)-binding Rossmann-fold domains"/>
    <property type="match status" value="1"/>
</dbReference>
<keyword evidence="6" id="KW-0464">Manganese</keyword>
<dbReference type="PRINTS" id="PR00732">
    <property type="entry name" value="GLHYDRLASE4"/>
</dbReference>
<evidence type="ECO:0000256" key="6">
    <source>
        <dbReference type="ARBA" id="ARBA00023211"/>
    </source>
</evidence>
<organism evidence="11 12">
    <name type="scientific">Cohnella hongkongensis</name>
    <dbReference type="NCBI Taxonomy" id="178337"/>
    <lineage>
        <taxon>Bacteria</taxon>
        <taxon>Bacillati</taxon>
        <taxon>Bacillota</taxon>
        <taxon>Bacilli</taxon>
        <taxon>Bacillales</taxon>
        <taxon>Paenibacillaceae</taxon>
        <taxon>Cohnella</taxon>
    </lineage>
</organism>
<dbReference type="RefSeq" id="WP_378099352.1">
    <property type="nucleotide sequence ID" value="NZ_JBHSEP010000015.1"/>
</dbReference>
<dbReference type="InterPro" id="IPR053715">
    <property type="entry name" value="GH4_Enzyme_sf"/>
</dbReference>
<name>A0ABV9FJM1_9BACL</name>
<feature type="domain" description="Glycosyl hydrolase family 4 C-terminal" evidence="10">
    <location>
        <begin position="193"/>
        <end position="414"/>
    </location>
</feature>
<comment type="similarity">
    <text evidence="2 9">Belongs to the glycosyl hydrolase 4 family.</text>
</comment>
<dbReference type="PANTHER" id="PTHR32092">
    <property type="entry name" value="6-PHOSPHO-BETA-GLUCOSIDASE-RELATED"/>
    <property type="match status" value="1"/>
</dbReference>
<comment type="caution">
    <text evidence="11">The sequence shown here is derived from an EMBL/GenBank/DDBJ whole genome shotgun (WGS) entry which is preliminary data.</text>
</comment>
<evidence type="ECO:0000256" key="8">
    <source>
        <dbReference type="ARBA" id="ARBA00023295"/>
    </source>
</evidence>
<keyword evidence="4 9" id="KW-0378">Hydrolase</keyword>
<evidence type="ECO:0000256" key="2">
    <source>
        <dbReference type="ARBA" id="ARBA00010141"/>
    </source>
</evidence>
<comment type="cofactor">
    <cofactor evidence="1">
        <name>Mn(2+)</name>
        <dbReference type="ChEBI" id="CHEBI:29035"/>
    </cofactor>
</comment>
<proteinExistence type="inferred from homology"/>
<dbReference type="EMBL" id="JBHSEP010000015">
    <property type="protein sequence ID" value="MFC4600354.1"/>
    <property type="molecule type" value="Genomic_DNA"/>
</dbReference>
<keyword evidence="3" id="KW-0479">Metal-binding</keyword>
<dbReference type="Pfam" id="PF11975">
    <property type="entry name" value="Glyco_hydro_4C"/>
    <property type="match status" value="1"/>
</dbReference>
<dbReference type="Proteomes" id="UP001596028">
    <property type="component" value="Unassembled WGS sequence"/>
</dbReference>
<dbReference type="InterPro" id="IPR022616">
    <property type="entry name" value="Glyco_hydro_4_C"/>
</dbReference>
<dbReference type="InterPro" id="IPR015955">
    <property type="entry name" value="Lactate_DH/Glyco_Ohase_4_C"/>
</dbReference>
<evidence type="ECO:0000313" key="12">
    <source>
        <dbReference type="Proteomes" id="UP001596028"/>
    </source>
</evidence>
<evidence type="ECO:0000256" key="3">
    <source>
        <dbReference type="ARBA" id="ARBA00022723"/>
    </source>
</evidence>